<organism evidence="1 2">
    <name type="scientific">Gossypium arboreum</name>
    <name type="common">Tree cotton</name>
    <name type="synonym">Gossypium nanking</name>
    <dbReference type="NCBI Taxonomy" id="29729"/>
    <lineage>
        <taxon>Eukaryota</taxon>
        <taxon>Viridiplantae</taxon>
        <taxon>Streptophyta</taxon>
        <taxon>Embryophyta</taxon>
        <taxon>Tracheophyta</taxon>
        <taxon>Spermatophyta</taxon>
        <taxon>Magnoliopsida</taxon>
        <taxon>eudicotyledons</taxon>
        <taxon>Gunneridae</taxon>
        <taxon>Pentapetalae</taxon>
        <taxon>rosids</taxon>
        <taxon>malvids</taxon>
        <taxon>Malvales</taxon>
        <taxon>Malvaceae</taxon>
        <taxon>Malvoideae</taxon>
        <taxon>Gossypium</taxon>
    </lineage>
</organism>
<sequence length="135" mass="15228">MGLQLTVEKGVFPGRGLGKYLQMRVELDVKKRKKELEKKQERRRARLNGGEGKWEPITFSHLSKTFVSGGTIYPERKMSRKETAKEMSGNMNINTISEKEIGGGNLSGICLFVPGNVLNNWTVKEIPVVYRANSE</sequence>
<reference evidence="1 2" key="1">
    <citation type="submission" date="2023-03" db="EMBL/GenBank/DDBJ databases">
        <title>WGS of Gossypium arboreum.</title>
        <authorList>
            <person name="Yu D."/>
        </authorList>
    </citation>
    <scope>NUCLEOTIDE SEQUENCE [LARGE SCALE GENOMIC DNA]</scope>
    <source>
        <tissue evidence="1">Leaf</tissue>
    </source>
</reference>
<dbReference type="EMBL" id="JARKNE010000006">
    <property type="protein sequence ID" value="KAK5825919.1"/>
    <property type="molecule type" value="Genomic_DNA"/>
</dbReference>
<comment type="caution">
    <text evidence="1">The sequence shown here is derived from an EMBL/GenBank/DDBJ whole genome shotgun (WGS) entry which is preliminary data.</text>
</comment>
<gene>
    <name evidence="1" type="ORF">PVK06_020802</name>
</gene>
<evidence type="ECO:0000313" key="2">
    <source>
        <dbReference type="Proteomes" id="UP001358586"/>
    </source>
</evidence>
<keyword evidence="2" id="KW-1185">Reference proteome</keyword>
<dbReference type="Proteomes" id="UP001358586">
    <property type="component" value="Chromosome 6"/>
</dbReference>
<accession>A0ABR0PNC1</accession>
<evidence type="ECO:0000313" key="1">
    <source>
        <dbReference type="EMBL" id="KAK5825919.1"/>
    </source>
</evidence>
<protein>
    <submittedName>
        <fullName evidence="1">Uncharacterized protein</fullName>
    </submittedName>
</protein>
<name>A0ABR0PNC1_GOSAR</name>
<proteinExistence type="predicted"/>